<name>A0ABU5Q5Q6_9BACT</name>
<keyword evidence="5 8" id="KW-0812">Transmembrane</keyword>
<feature type="transmembrane region" description="Helical" evidence="8">
    <location>
        <begin position="207"/>
        <end position="225"/>
    </location>
</feature>
<comment type="caution">
    <text evidence="10">The sequence shown here is derived from an EMBL/GenBank/DDBJ whole genome shotgun (WGS) entry which is preliminary data.</text>
</comment>
<feature type="transmembrane region" description="Helical" evidence="8">
    <location>
        <begin position="115"/>
        <end position="132"/>
    </location>
</feature>
<reference evidence="10 11" key="1">
    <citation type="submission" date="2023-12" db="EMBL/GenBank/DDBJ databases">
        <title>Novel species of the genus Arcicella isolated from rivers.</title>
        <authorList>
            <person name="Lu H."/>
        </authorList>
    </citation>
    <scope>NUCLEOTIDE SEQUENCE [LARGE SCALE GENOMIC DNA]</scope>
    <source>
        <strain evidence="10 11">KCTC 23307</strain>
    </source>
</reference>
<feature type="transmembrane region" description="Helical" evidence="8">
    <location>
        <begin position="153"/>
        <end position="176"/>
    </location>
</feature>
<feature type="transmembrane region" description="Helical" evidence="8">
    <location>
        <begin position="90"/>
        <end position="109"/>
    </location>
</feature>
<feature type="transmembrane region" description="Helical" evidence="8">
    <location>
        <begin position="253"/>
        <end position="273"/>
    </location>
</feature>
<protein>
    <submittedName>
        <fullName evidence="10">L-fucose:H+ symporter permease</fullName>
    </submittedName>
</protein>
<comment type="similarity">
    <text evidence="3">Belongs to the major facilitator superfamily. FHS transporter (TC 2.A.1.7) family.</text>
</comment>
<evidence type="ECO:0000256" key="3">
    <source>
        <dbReference type="ARBA" id="ARBA00009120"/>
    </source>
</evidence>
<feature type="transmembrane region" description="Helical" evidence="8">
    <location>
        <begin position="403"/>
        <end position="422"/>
    </location>
</feature>
<dbReference type="InterPro" id="IPR020846">
    <property type="entry name" value="MFS_dom"/>
</dbReference>
<dbReference type="NCBIfam" id="TIGR00885">
    <property type="entry name" value="fucP"/>
    <property type="match status" value="1"/>
</dbReference>
<dbReference type="CDD" id="cd17394">
    <property type="entry name" value="MFS_FucP_like"/>
    <property type="match status" value="1"/>
</dbReference>
<dbReference type="InterPro" id="IPR011701">
    <property type="entry name" value="MFS"/>
</dbReference>
<evidence type="ECO:0000313" key="10">
    <source>
        <dbReference type="EMBL" id="MEA5137987.1"/>
    </source>
</evidence>
<dbReference type="PANTHER" id="PTHR43702:SF11">
    <property type="entry name" value="L-FUCOSE-PROTON SYMPORTER"/>
    <property type="match status" value="1"/>
</dbReference>
<dbReference type="SUPFAM" id="SSF103473">
    <property type="entry name" value="MFS general substrate transporter"/>
    <property type="match status" value="1"/>
</dbReference>
<dbReference type="InterPro" id="IPR005275">
    <property type="entry name" value="Lfuc_symporter_FucP"/>
</dbReference>
<evidence type="ECO:0000256" key="7">
    <source>
        <dbReference type="ARBA" id="ARBA00023136"/>
    </source>
</evidence>
<dbReference type="InterPro" id="IPR050375">
    <property type="entry name" value="MFS_TsgA-like"/>
</dbReference>
<keyword evidence="11" id="KW-1185">Reference proteome</keyword>
<accession>A0ABU5Q5Q6</accession>
<dbReference type="Gene3D" id="1.20.1250.20">
    <property type="entry name" value="MFS general substrate transporter like domains"/>
    <property type="match status" value="2"/>
</dbReference>
<evidence type="ECO:0000256" key="2">
    <source>
        <dbReference type="ARBA" id="ARBA00004429"/>
    </source>
</evidence>
<evidence type="ECO:0000256" key="5">
    <source>
        <dbReference type="ARBA" id="ARBA00022692"/>
    </source>
</evidence>
<evidence type="ECO:0000256" key="4">
    <source>
        <dbReference type="ARBA" id="ARBA00022475"/>
    </source>
</evidence>
<keyword evidence="7 8" id="KW-0472">Membrane</keyword>
<dbReference type="NCBIfam" id="NF007524">
    <property type="entry name" value="PRK10133.1"/>
    <property type="match status" value="1"/>
</dbReference>
<dbReference type="InterPro" id="IPR036259">
    <property type="entry name" value="MFS_trans_sf"/>
</dbReference>
<feature type="transmembrane region" description="Helical" evidence="8">
    <location>
        <begin position="378"/>
        <end position="397"/>
    </location>
</feature>
<dbReference type="PROSITE" id="PS50850">
    <property type="entry name" value="MFS"/>
    <property type="match status" value="1"/>
</dbReference>
<dbReference type="InterPro" id="IPR005964">
    <property type="entry name" value="Glc/Gal_transptr_bac"/>
</dbReference>
<comment type="function">
    <text evidence="1">Intake of glucose and galactose.</text>
</comment>
<dbReference type="Pfam" id="PF07690">
    <property type="entry name" value="MFS_1"/>
    <property type="match status" value="1"/>
</dbReference>
<dbReference type="Proteomes" id="UP001302949">
    <property type="component" value="Unassembled WGS sequence"/>
</dbReference>
<feature type="domain" description="Major facilitator superfamily (MFS) profile" evidence="9">
    <location>
        <begin position="25"/>
        <end position="427"/>
    </location>
</feature>
<evidence type="ECO:0000313" key="11">
    <source>
        <dbReference type="Proteomes" id="UP001302949"/>
    </source>
</evidence>
<keyword evidence="4" id="KW-1003">Cell membrane</keyword>
<dbReference type="RefSeq" id="WP_323295155.1">
    <property type="nucleotide sequence ID" value="NZ_JAYFUM010000003.1"/>
</dbReference>
<feature type="transmembrane region" description="Helical" evidence="8">
    <location>
        <begin position="20"/>
        <end position="39"/>
    </location>
</feature>
<evidence type="ECO:0000259" key="9">
    <source>
        <dbReference type="PROSITE" id="PS50850"/>
    </source>
</evidence>
<dbReference type="EMBL" id="JAYFUM010000003">
    <property type="protein sequence ID" value="MEA5137987.1"/>
    <property type="molecule type" value="Genomic_DNA"/>
</dbReference>
<gene>
    <name evidence="10" type="primary">fucP</name>
    <name evidence="10" type="ORF">VB248_02505</name>
</gene>
<keyword evidence="6 8" id="KW-1133">Transmembrane helix</keyword>
<dbReference type="PANTHER" id="PTHR43702">
    <property type="entry name" value="L-FUCOSE-PROTON SYMPORTER"/>
    <property type="match status" value="1"/>
</dbReference>
<organism evidence="10 11">
    <name type="scientific">Arcicella rigui</name>
    <dbReference type="NCBI Taxonomy" id="797020"/>
    <lineage>
        <taxon>Bacteria</taxon>
        <taxon>Pseudomonadati</taxon>
        <taxon>Bacteroidota</taxon>
        <taxon>Cytophagia</taxon>
        <taxon>Cytophagales</taxon>
        <taxon>Flectobacillaceae</taxon>
        <taxon>Arcicella</taxon>
    </lineage>
</organism>
<dbReference type="NCBIfam" id="TIGR01272">
    <property type="entry name" value="gluP"/>
    <property type="match status" value="1"/>
</dbReference>
<evidence type="ECO:0000256" key="8">
    <source>
        <dbReference type="SAM" id="Phobius"/>
    </source>
</evidence>
<feature type="transmembrane region" description="Helical" evidence="8">
    <location>
        <begin position="59"/>
        <end position="83"/>
    </location>
</feature>
<feature type="transmembrane region" description="Helical" evidence="8">
    <location>
        <begin position="293"/>
        <end position="312"/>
    </location>
</feature>
<comment type="subcellular location">
    <subcellularLocation>
        <location evidence="2">Cell inner membrane</location>
        <topology evidence="2">Multi-pass membrane protein</topology>
    </subcellularLocation>
</comment>
<evidence type="ECO:0000256" key="1">
    <source>
        <dbReference type="ARBA" id="ARBA00003321"/>
    </source>
</evidence>
<feature type="transmembrane region" description="Helical" evidence="8">
    <location>
        <begin position="319"/>
        <end position="338"/>
    </location>
</feature>
<proteinExistence type="inferred from homology"/>
<sequence>MAQISSVSKAKLADNANDKATYIVPLILVTSLFFMWGVANNLNDILIKQFQKAFELSDFQSGLVQSAFYFGYFVLAIPAALFMRKYSYKTAIILGLSLYATGAFLFYPAAEMQSYSFFLMALFVIAAGLAFLETAANPFVAALGNPETSAFRLNLAQSFNPIGSITGILIGQQFIFSGVEYTKEELAKLSSEELTKYYASEATAVQTPYLLIGIVVILFVVLISLTQFPKVEAEEDAVSEPVSILSLLRIKHFRLAVITQFFYVGAQVGIWSYLIRYAQNAVPNMSEKEAASYLTYSLVVFMGGRFGGTALLKYVKANVLMGIYALICVVLVSLSMLFPSMFGIWTLVVTSFFMSIMFPTVFSLGLDGLGEGTKIGASLLVMAIIGGAVLTALMGLVSDKMGIAIAEIVPLLCFVSVAYYAFVGYRK</sequence>
<feature type="transmembrane region" description="Helical" evidence="8">
    <location>
        <begin position="344"/>
        <end position="366"/>
    </location>
</feature>
<evidence type="ECO:0000256" key="6">
    <source>
        <dbReference type="ARBA" id="ARBA00022989"/>
    </source>
</evidence>